<dbReference type="Gene3D" id="3.80.10.10">
    <property type="entry name" value="Ribonuclease Inhibitor"/>
    <property type="match status" value="1"/>
</dbReference>
<dbReference type="InterPro" id="IPR032675">
    <property type="entry name" value="LRR_dom_sf"/>
</dbReference>
<dbReference type="OrthoDB" id="2105857at2759"/>
<evidence type="ECO:0000313" key="3">
    <source>
        <dbReference type="Proteomes" id="UP000601435"/>
    </source>
</evidence>
<reference evidence="2" key="1">
    <citation type="submission" date="2021-02" db="EMBL/GenBank/DDBJ databases">
        <authorList>
            <person name="Dougan E. K."/>
            <person name="Rhodes N."/>
            <person name="Thang M."/>
            <person name="Chan C."/>
        </authorList>
    </citation>
    <scope>NUCLEOTIDE SEQUENCE</scope>
</reference>
<dbReference type="EMBL" id="CAJNJA010023482">
    <property type="protein sequence ID" value="CAE7511603.1"/>
    <property type="molecule type" value="Genomic_DNA"/>
</dbReference>
<evidence type="ECO:0000313" key="2">
    <source>
        <dbReference type="EMBL" id="CAE7511603.1"/>
    </source>
</evidence>
<name>A0A812T6S1_9DINO</name>
<sequence length="457" mass="49712">MKLLLSLGVAAEELIGGSEQWHGVHFDEDGCVWKLDLDGRPISGRLDALTNLTSLQALYLSDTGVTGGLQALAEMTELWQLWLDGTKVAGDLQPLLKLTKLEQLYLSQTDVTGSLQVLAEMSELQELFLDGTKVAGDLQPLFKLTKLEQLLLKNTGVTGGLQALAEMTELRQLWLQGTKVSGDLQPLSKLTELEGLFLENTGVTGSLQALAEMSELQHLRLDGTKVAGDLQPLFNLKKLKELQLENTVVQGDLGELLRLTNLTQAPVALSAFPRPQIRIFHMSEADLSGTRVSGRLTPAWRGQLLQLHTLSLKDRASEQGPVHPVSPSAARPDEAEGSQVSFLPVGSDLEDLRATFVTKKTGQLLPALVNLDVSLCPLDGEVQNLLQPLSFAEHLASVRANGANLFGHLQTSCLRNVSVDGELYVEYCTTPLRSSLQGLELADNKIHRIEGIPANVY</sequence>
<dbReference type="AlphaFoldDB" id="A0A812T6S1"/>
<organism evidence="2 3">
    <name type="scientific">Symbiodinium necroappetens</name>
    <dbReference type="NCBI Taxonomy" id="1628268"/>
    <lineage>
        <taxon>Eukaryota</taxon>
        <taxon>Sar</taxon>
        <taxon>Alveolata</taxon>
        <taxon>Dinophyceae</taxon>
        <taxon>Suessiales</taxon>
        <taxon>Symbiodiniaceae</taxon>
        <taxon>Symbiodinium</taxon>
    </lineage>
</organism>
<dbReference type="InterPro" id="IPR052595">
    <property type="entry name" value="LRRC69/RLP"/>
</dbReference>
<feature type="region of interest" description="Disordered" evidence="1">
    <location>
        <begin position="316"/>
        <end position="337"/>
    </location>
</feature>
<feature type="non-terminal residue" evidence="2">
    <location>
        <position position="1"/>
    </location>
</feature>
<gene>
    <name evidence="2" type="primary">TMK4</name>
    <name evidence="2" type="ORF">SNEC2469_LOCUS14615</name>
</gene>
<proteinExistence type="predicted"/>
<dbReference type="PANTHER" id="PTHR48057">
    <property type="entry name" value="LEUCINE-RICH REPEAT SERINE/THREONINE-PROTEIN KINASE 1"/>
    <property type="match status" value="1"/>
</dbReference>
<evidence type="ECO:0000256" key="1">
    <source>
        <dbReference type="SAM" id="MobiDB-lite"/>
    </source>
</evidence>
<keyword evidence="3" id="KW-1185">Reference proteome</keyword>
<dbReference type="SUPFAM" id="SSF52058">
    <property type="entry name" value="L domain-like"/>
    <property type="match status" value="1"/>
</dbReference>
<dbReference type="Proteomes" id="UP000601435">
    <property type="component" value="Unassembled WGS sequence"/>
</dbReference>
<accession>A0A812T6S1</accession>
<comment type="caution">
    <text evidence="2">The sequence shown here is derived from an EMBL/GenBank/DDBJ whole genome shotgun (WGS) entry which is preliminary data.</text>
</comment>
<protein>
    <submittedName>
        <fullName evidence="2">TMK4 protein</fullName>
    </submittedName>
</protein>